<accession>A0A7C8ZVK9</accession>
<name>A0A7C8ZVK9_OPUST</name>
<proteinExistence type="predicted"/>
<dbReference type="AlphaFoldDB" id="A0A7C8ZVK9"/>
<reference evidence="1" key="2">
    <citation type="submission" date="2020-07" db="EMBL/GenBank/DDBJ databases">
        <authorList>
            <person name="Vera ALvarez R."/>
            <person name="Arias-Moreno D.M."/>
            <person name="Jimenez-Jacinto V."/>
            <person name="Jimenez-Bremont J.F."/>
            <person name="Swaminathan K."/>
            <person name="Moose S.P."/>
            <person name="Guerrero-Gonzalez M.L."/>
            <person name="Marino-Ramirez L."/>
            <person name="Landsman D."/>
            <person name="Rodriguez-Kessler M."/>
            <person name="Delgado-Sanchez P."/>
        </authorList>
    </citation>
    <scope>NUCLEOTIDE SEQUENCE</scope>
    <source>
        <tissue evidence="1">Cladode</tissue>
    </source>
</reference>
<evidence type="ECO:0000313" key="1">
    <source>
        <dbReference type="EMBL" id="MBA4652156.1"/>
    </source>
</evidence>
<protein>
    <submittedName>
        <fullName evidence="1">Uncharacterized protein</fullName>
    </submittedName>
</protein>
<organism evidence="1">
    <name type="scientific">Opuntia streptacantha</name>
    <name type="common">Prickly pear cactus</name>
    <name type="synonym">Opuntia cardona</name>
    <dbReference type="NCBI Taxonomy" id="393608"/>
    <lineage>
        <taxon>Eukaryota</taxon>
        <taxon>Viridiplantae</taxon>
        <taxon>Streptophyta</taxon>
        <taxon>Embryophyta</taxon>
        <taxon>Tracheophyta</taxon>
        <taxon>Spermatophyta</taxon>
        <taxon>Magnoliopsida</taxon>
        <taxon>eudicotyledons</taxon>
        <taxon>Gunneridae</taxon>
        <taxon>Pentapetalae</taxon>
        <taxon>Caryophyllales</taxon>
        <taxon>Cactineae</taxon>
        <taxon>Cactaceae</taxon>
        <taxon>Opuntioideae</taxon>
        <taxon>Opuntia</taxon>
    </lineage>
</organism>
<sequence length="118" mass="13716">MRQLYMSLHKHECNQYVTALTSQPSKCMILRSLKAHVTFPPCRTTDPDHLYEGRSLYLPCVCRLHSRQTSMFQVPLEGLSDALLQLLRVSLVKAYSLEKPTKLMLNFTDWRTSIDSER</sequence>
<reference evidence="1" key="1">
    <citation type="journal article" date="2013" name="J. Plant Res.">
        <title>Effect of fungi and light on seed germination of three Opuntia species from semiarid lands of central Mexico.</title>
        <authorList>
            <person name="Delgado-Sanchez P."/>
            <person name="Jimenez-Bremont J.F."/>
            <person name="Guerrero-Gonzalez Mde L."/>
            <person name="Flores J."/>
        </authorList>
    </citation>
    <scope>NUCLEOTIDE SEQUENCE</scope>
    <source>
        <tissue evidence="1">Cladode</tissue>
    </source>
</reference>
<dbReference type="EMBL" id="GISG01173365">
    <property type="protein sequence ID" value="MBA4652156.1"/>
    <property type="molecule type" value="Transcribed_RNA"/>
</dbReference>